<sequence length="236" mass="23766">MAGTEPGGAGDLESVAKLVRMSETAPMPRIDAAEPTRVQRRQQAADGTPALSGAFGGALDDASGSAAGQLAAAGGPVTEELASLDDLLDGSAPGDTARGGTAPPPDWRPARYLIVAGAAVVVLGGLGTWALWPAPSGGTAGQPVGPPPAAPSSSTSAAPSAVTTLTGGPTTTPAPATDEVRDTTVRATSKEDAPRQTRRRPATSAPRDPAGEFGSAVSSYLQQWSERGYPPHRWQR</sequence>
<dbReference type="Proteomes" id="UP000581769">
    <property type="component" value="Unassembled WGS sequence"/>
</dbReference>
<gene>
    <name evidence="2" type="ORF">BJY18_000894</name>
</gene>
<keyword evidence="3" id="KW-1185">Reference proteome</keyword>
<feature type="compositionally biased region" description="Basic and acidic residues" evidence="1">
    <location>
        <begin position="178"/>
        <end position="195"/>
    </location>
</feature>
<feature type="compositionally biased region" description="Low complexity" evidence="1">
    <location>
        <begin position="151"/>
        <end position="177"/>
    </location>
</feature>
<accession>A0A840IPC4</accession>
<comment type="caution">
    <text evidence="2">The sequence shown here is derived from an EMBL/GenBank/DDBJ whole genome shotgun (WGS) entry which is preliminary data.</text>
</comment>
<evidence type="ECO:0000256" key="1">
    <source>
        <dbReference type="SAM" id="MobiDB-lite"/>
    </source>
</evidence>
<evidence type="ECO:0000313" key="3">
    <source>
        <dbReference type="Proteomes" id="UP000581769"/>
    </source>
</evidence>
<dbReference type="AlphaFoldDB" id="A0A840IPC4"/>
<feature type="region of interest" description="Disordered" evidence="1">
    <location>
        <begin position="1"/>
        <end position="107"/>
    </location>
</feature>
<name>A0A840IPC4_9PSEU</name>
<organism evidence="2 3">
    <name type="scientific">Amycolatopsis jiangsuensis</name>
    <dbReference type="NCBI Taxonomy" id="1181879"/>
    <lineage>
        <taxon>Bacteria</taxon>
        <taxon>Bacillati</taxon>
        <taxon>Actinomycetota</taxon>
        <taxon>Actinomycetes</taxon>
        <taxon>Pseudonocardiales</taxon>
        <taxon>Pseudonocardiaceae</taxon>
        <taxon>Amycolatopsis</taxon>
    </lineage>
</organism>
<feature type="region of interest" description="Disordered" evidence="1">
    <location>
        <begin position="139"/>
        <end position="236"/>
    </location>
</feature>
<dbReference type="RefSeq" id="WP_184777879.1">
    <property type="nucleotide sequence ID" value="NZ_JACHMG010000001.1"/>
</dbReference>
<dbReference type="EMBL" id="JACHMG010000001">
    <property type="protein sequence ID" value="MBB4683409.1"/>
    <property type="molecule type" value="Genomic_DNA"/>
</dbReference>
<feature type="compositionally biased region" description="Low complexity" evidence="1">
    <location>
        <begin position="50"/>
        <end position="75"/>
    </location>
</feature>
<feature type="compositionally biased region" description="Gly residues" evidence="1">
    <location>
        <begin position="1"/>
        <end position="10"/>
    </location>
</feature>
<protein>
    <submittedName>
        <fullName evidence="2">Uncharacterized protein</fullName>
    </submittedName>
</protein>
<feature type="compositionally biased region" description="Polar residues" evidence="1">
    <location>
        <begin position="216"/>
        <end position="225"/>
    </location>
</feature>
<proteinExistence type="predicted"/>
<reference evidence="2 3" key="1">
    <citation type="submission" date="2020-08" db="EMBL/GenBank/DDBJ databases">
        <title>Sequencing the genomes of 1000 actinobacteria strains.</title>
        <authorList>
            <person name="Klenk H.-P."/>
        </authorList>
    </citation>
    <scope>NUCLEOTIDE SEQUENCE [LARGE SCALE GENOMIC DNA]</scope>
    <source>
        <strain evidence="2 3">DSM 45859</strain>
    </source>
</reference>
<evidence type="ECO:0000313" key="2">
    <source>
        <dbReference type="EMBL" id="MBB4683409.1"/>
    </source>
</evidence>